<feature type="region of interest" description="Disordered" evidence="1">
    <location>
        <begin position="18"/>
        <end position="59"/>
    </location>
</feature>
<feature type="transmembrane region" description="Helical" evidence="2">
    <location>
        <begin position="307"/>
        <end position="338"/>
    </location>
</feature>
<feature type="transmembrane region" description="Helical" evidence="2">
    <location>
        <begin position="192"/>
        <end position="211"/>
    </location>
</feature>
<sequence length="956" mass="108119">MERDDDIEKISKELEDILKMTSDEKKDRTEDIREGKKPGDRQDTGVLADKGDEEIDRDSMPVIRLSVPVEGMEELYEYGGLEDDSDYDSEDKSVTAEEEYEEDEEENRAGEPFHEDRHPSFKKKEHKSGSLVKASDGLIAAFFVPVVIMIIIFAQRGIFPFGEESFLRTDMYHQYAPFFSEFQYKLTHGGSLLYSWDIGMGVNFAALYSYYLASPLNWLIVLCPKNYIIEFMTYMIVFKIGLSGLAFSWYLRRHFKTADFGIAFFGIFYALSGYMAAYSWNIMWLDCILLFPLIMLGLEKLVQEKRCFLYCITLGLSILSNYYISIMICIFMVFYFGALLILEGRKPWKEILINCVHFAVYSLLAGGLAAVVLLPEIYAMKMTASGDINFPQTFSSYFSIFDMIARHLPAVETEIGLDHWPNIYCGVAILIFFLLYLGCRKIRQRDKIVMCSLILFFFASFSINVLNFIWHGFHYPNSLPCRQSFIYIFLMLTAGYHAYIYLHDIPWKHVVTAFFASVIFVIMAQKLVTDDAFHFSVFYVAIIFLAVYTGLIGLYQKGASRNLLVLLALGVVSLEAAVNTTVTSVTTTNRTSYVKDNRASIDLTESLMPNPAFYRVEKVTRKTKNDGAWMNFPSVSLFSSTANADLSKFFKKLGCESSTNAYSITGSTPLVDALFAVKYALYSEEAGENEISSLVSVQDEMQLRENTYALSLGVMMPYDVENNWQLELTNPAEVQNDLSVVLGASPVLSEVPSEVNGKSFTFTPDTDGDYYVFVSNKKVEKVTALLGEKTKNFDNVSRGYLLELGYLKSGEEITLRNDDNEQDLVASAYRFLPKGLESVYQVLNKNSLKLTKWTDTQIKGTVDAERAGLLYLSIPFDKGWSVKIDGKDAEPYKIFDTFLSVHMTAGTHEVSLEYMPQGLKTGGMITGGSILILLVLAGLAAGKNKKRKPMRTHTTN</sequence>
<feature type="transmembrane region" description="Helical" evidence="2">
    <location>
        <begin position="562"/>
        <end position="582"/>
    </location>
</feature>
<feature type="compositionally biased region" description="Basic and acidic residues" evidence="1">
    <location>
        <begin position="107"/>
        <end position="119"/>
    </location>
</feature>
<name>A0A3E2NF42_9FIRM</name>
<evidence type="ECO:0000256" key="2">
    <source>
        <dbReference type="SAM" id="Phobius"/>
    </source>
</evidence>
<keyword evidence="2" id="KW-1133">Transmembrane helix</keyword>
<feature type="transmembrane region" description="Helical" evidence="2">
    <location>
        <begin position="231"/>
        <end position="251"/>
    </location>
</feature>
<feature type="region of interest" description="Disordered" evidence="1">
    <location>
        <begin position="78"/>
        <end position="125"/>
    </location>
</feature>
<feature type="transmembrane region" description="Helical" evidence="2">
    <location>
        <begin position="485"/>
        <end position="502"/>
    </location>
</feature>
<proteinExistence type="predicted"/>
<evidence type="ECO:0000313" key="3">
    <source>
        <dbReference type="EMBL" id="RFZ79501.1"/>
    </source>
</evidence>
<dbReference type="PANTHER" id="PTHR38454">
    <property type="entry name" value="INTEGRAL MEMBRANE PROTEIN-RELATED"/>
    <property type="match status" value="1"/>
</dbReference>
<feature type="transmembrane region" description="Helical" evidence="2">
    <location>
        <begin position="449"/>
        <end position="473"/>
    </location>
</feature>
<dbReference type="RefSeq" id="WP_117416487.1">
    <property type="nucleotide sequence ID" value="NZ_QOHO01000023.1"/>
</dbReference>
<feature type="compositionally biased region" description="Basic and acidic residues" evidence="1">
    <location>
        <begin position="18"/>
        <end position="43"/>
    </location>
</feature>
<dbReference type="Proteomes" id="UP000260680">
    <property type="component" value="Unassembled WGS sequence"/>
</dbReference>
<keyword evidence="2" id="KW-0472">Membrane</keyword>
<evidence type="ECO:0008006" key="5">
    <source>
        <dbReference type="Google" id="ProtNLM"/>
    </source>
</evidence>
<organism evidence="3 4">
    <name type="scientific">Lacrimispora amygdalina</name>
    <dbReference type="NCBI Taxonomy" id="253257"/>
    <lineage>
        <taxon>Bacteria</taxon>
        <taxon>Bacillati</taxon>
        <taxon>Bacillota</taxon>
        <taxon>Clostridia</taxon>
        <taxon>Lachnospirales</taxon>
        <taxon>Lachnospiraceae</taxon>
        <taxon>Lacrimispora</taxon>
    </lineage>
</organism>
<keyword evidence="2" id="KW-0812">Transmembrane</keyword>
<feature type="transmembrane region" description="Helical" evidence="2">
    <location>
        <begin position="533"/>
        <end position="555"/>
    </location>
</feature>
<feature type="transmembrane region" description="Helical" evidence="2">
    <location>
        <begin position="137"/>
        <end position="159"/>
    </location>
</feature>
<comment type="caution">
    <text evidence="3">The sequence shown here is derived from an EMBL/GenBank/DDBJ whole genome shotgun (WGS) entry which is preliminary data.</text>
</comment>
<feature type="transmembrane region" description="Helical" evidence="2">
    <location>
        <begin position="509"/>
        <end position="527"/>
    </location>
</feature>
<gene>
    <name evidence="3" type="ORF">DS742_08105</name>
</gene>
<dbReference type="EMBL" id="QOHO01000023">
    <property type="protein sequence ID" value="RFZ79501.1"/>
    <property type="molecule type" value="Genomic_DNA"/>
</dbReference>
<feature type="compositionally biased region" description="Acidic residues" evidence="1">
    <location>
        <begin position="96"/>
        <end position="106"/>
    </location>
</feature>
<evidence type="ECO:0000256" key="1">
    <source>
        <dbReference type="SAM" id="MobiDB-lite"/>
    </source>
</evidence>
<evidence type="ECO:0000313" key="4">
    <source>
        <dbReference type="Proteomes" id="UP000260680"/>
    </source>
</evidence>
<protein>
    <recommendedName>
        <fullName evidence="5">YfhO family protein</fullName>
    </recommendedName>
</protein>
<feature type="transmembrane region" description="Helical" evidence="2">
    <location>
        <begin position="358"/>
        <end position="378"/>
    </location>
</feature>
<dbReference type="Pfam" id="PF09586">
    <property type="entry name" value="YfhO"/>
    <property type="match status" value="2"/>
</dbReference>
<feature type="transmembrane region" description="Helical" evidence="2">
    <location>
        <begin position="258"/>
        <end position="276"/>
    </location>
</feature>
<feature type="transmembrane region" description="Helical" evidence="2">
    <location>
        <begin position="922"/>
        <end position="941"/>
    </location>
</feature>
<dbReference type="AlphaFoldDB" id="A0A3E2NF42"/>
<feature type="transmembrane region" description="Helical" evidence="2">
    <location>
        <begin position="420"/>
        <end position="437"/>
    </location>
</feature>
<dbReference type="InterPro" id="IPR018580">
    <property type="entry name" value="Uncharacterised_YfhO"/>
</dbReference>
<dbReference type="OrthoDB" id="9815466at2"/>
<accession>A0A3E2NF42</accession>
<dbReference type="PANTHER" id="PTHR38454:SF1">
    <property type="entry name" value="INTEGRAL MEMBRANE PROTEIN"/>
    <property type="match status" value="1"/>
</dbReference>
<feature type="compositionally biased region" description="Acidic residues" evidence="1">
    <location>
        <begin position="78"/>
        <end position="89"/>
    </location>
</feature>
<reference evidence="3 4" key="1">
    <citation type="submission" date="2018-07" db="EMBL/GenBank/DDBJ databases">
        <title>New species, Clostridium PI-S10-A1B.</title>
        <authorList>
            <person name="Krishna G."/>
            <person name="Summeta K."/>
            <person name="Shikha S."/>
            <person name="Prabhu P.B."/>
            <person name="Suresh K."/>
        </authorList>
    </citation>
    <scope>NUCLEOTIDE SEQUENCE [LARGE SCALE GENOMIC DNA]</scope>
    <source>
        <strain evidence="3 4">PI-S10-A1B</strain>
    </source>
</reference>